<dbReference type="GO" id="GO:0004867">
    <property type="term" value="F:serine-type endopeptidase inhibitor activity"/>
    <property type="evidence" value="ECO:0007669"/>
    <property type="project" value="UniProtKB-KW"/>
</dbReference>
<protein>
    <submittedName>
        <fullName evidence="5">Serine proteinase inhibitor 7</fullName>
    </submittedName>
</protein>
<dbReference type="GO" id="GO:0005615">
    <property type="term" value="C:extracellular space"/>
    <property type="evidence" value="ECO:0007669"/>
    <property type="project" value="InterPro"/>
</dbReference>
<reference evidence="5 6" key="1">
    <citation type="submission" date="2018-04" db="EMBL/GenBank/DDBJ databases">
        <authorList>
            <person name="Zhang X."/>
            <person name="Yuan J."/>
            <person name="Li F."/>
            <person name="Xiang J."/>
        </authorList>
    </citation>
    <scope>NUCLEOTIDE SEQUENCE [LARGE SCALE GENOMIC DNA]</scope>
    <source>
        <tissue evidence="5">Muscle</tissue>
    </source>
</reference>
<dbReference type="Pfam" id="PF00079">
    <property type="entry name" value="Serpin"/>
    <property type="match status" value="1"/>
</dbReference>
<comment type="similarity">
    <text evidence="3">Belongs to the serpin family.</text>
</comment>
<dbReference type="PANTHER" id="PTHR11461">
    <property type="entry name" value="SERINE PROTEASE INHIBITOR, SERPIN"/>
    <property type="match status" value="1"/>
</dbReference>
<dbReference type="InterPro" id="IPR042178">
    <property type="entry name" value="Serpin_sf_1"/>
</dbReference>
<dbReference type="SUPFAM" id="SSF56574">
    <property type="entry name" value="Serpins"/>
    <property type="match status" value="1"/>
</dbReference>
<dbReference type="InterPro" id="IPR042185">
    <property type="entry name" value="Serpin_sf_2"/>
</dbReference>
<gene>
    <name evidence="5" type="ORF">C7M84_003319</name>
</gene>
<dbReference type="InterPro" id="IPR000215">
    <property type="entry name" value="Serpin_fam"/>
</dbReference>
<dbReference type="OrthoDB" id="671595at2759"/>
<evidence type="ECO:0000313" key="5">
    <source>
        <dbReference type="EMBL" id="ROT78000.1"/>
    </source>
</evidence>
<keyword evidence="6" id="KW-1185">Reference proteome</keyword>
<reference evidence="5 6" key="2">
    <citation type="submission" date="2019-01" db="EMBL/GenBank/DDBJ databases">
        <title>The decoding of complex shrimp genome reveals the adaptation for benthos swimmer, frequently molting mechanism and breeding impact on genome.</title>
        <authorList>
            <person name="Sun Y."/>
            <person name="Gao Y."/>
            <person name="Yu Y."/>
        </authorList>
    </citation>
    <scope>NUCLEOTIDE SEQUENCE [LARGE SCALE GENOMIC DNA]</scope>
    <source>
        <tissue evidence="5">Muscle</tissue>
    </source>
</reference>
<dbReference type="PANTHER" id="PTHR11461:SF278">
    <property type="entry name" value="SERINE PROTEASE INHIBITOR 88EA"/>
    <property type="match status" value="1"/>
</dbReference>
<dbReference type="PROSITE" id="PS00284">
    <property type="entry name" value="SERPIN"/>
    <property type="match status" value="1"/>
</dbReference>
<evidence type="ECO:0000256" key="1">
    <source>
        <dbReference type="ARBA" id="ARBA00022690"/>
    </source>
</evidence>
<dbReference type="STRING" id="6689.A0A3R7MJ39"/>
<dbReference type="AlphaFoldDB" id="A0A3R7MJ39"/>
<keyword evidence="2" id="KW-0722">Serine protease inhibitor</keyword>
<feature type="domain" description="Serpin" evidence="4">
    <location>
        <begin position="1"/>
        <end position="180"/>
    </location>
</feature>
<accession>A0A3R7MJ39</accession>
<dbReference type="Gene3D" id="3.30.497.10">
    <property type="entry name" value="Antithrombin, subunit I, domain 2"/>
    <property type="match status" value="1"/>
</dbReference>
<evidence type="ECO:0000313" key="6">
    <source>
        <dbReference type="Proteomes" id="UP000283509"/>
    </source>
</evidence>
<evidence type="ECO:0000256" key="3">
    <source>
        <dbReference type="RuleBase" id="RU000411"/>
    </source>
</evidence>
<sequence>MSPFPHAGDFSSQIAARVLELPYKGKAMSMFIFLPSEDGPGGFAKMVSRLGGNNVRAATNGELLNSRLVELQLPKFKLDVKVKGLIPALMNTGIIDIFSFDKANFTTLGPLREVAVETVIHKAFVEVNEEGTEAAAVTALIAPVRSFIQPIRFHCNRPFLFLIRDNDTRSILFMGLTRILQRLLEGLRV</sequence>
<organism evidence="5 6">
    <name type="scientific">Penaeus vannamei</name>
    <name type="common">Whiteleg shrimp</name>
    <name type="synonym">Litopenaeus vannamei</name>
    <dbReference type="NCBI Taxonomy" id="6689"/>
    <lineage>
        <taxon>Eukaryota</taxon>
        <taxon>Metazoa</taxon>
        <taxon>Ecdysozoa</taxon>
        <taxon>Arthropoda</taxon>
        <taxon>Crustacea</taxon>
        <taxon>Multicrustacea</taxon>
        <taxon>Malacostraca</taxon>
        <taxon>Eumalacostraca</taxon>
        <taxon>Eucarida</taxon>
        <taxon>Decapoda</taxon>
        <taxon>Dendrobranchiata</taxon>
        <taxon>Penaeoidea</taxon>
        <taxon>Penaeidae</taxon>
        <taxon>Penaeus</taxon>
    </lineage>
</organism>
<comment type="caution">
    <text evidence="5">The sequence shown here is derived from an EMBL/GenBank/DDBJ whole genome shotgun (WGS) entry which is preliminary data.</text>
</comment>
<proteinExistence type="inferred from homology"/>
<dbReference type="InterPro" id="IPR036186">
    <property type="entry name" value="Serpin_sf"/>
</dbReference>
<dbReference type="InterPro" id="IPR023795">
    <property type="entry name" value="Serpin_CS"/>
</dbReference>
<dbReference type="Proteomes" id="UP000283509">
    <property type="component" value="Unassembled WGS sequence"/>
</dbReference>
<evidence type="ECO:0000256" key="2">
    <source>
        <dbReference type="ARBA" id="ARBA00022900"/>
    </source>
</evidence>
<dbReference type="EMBL" id="QCYY01001451">
    <property type="protein sequence ID" value="ROT78000.1"/>
    <property type="molecule type" value="Genomic_DNA"/>
</dbReference>
<evidence type="ECO:0000259" key="4">
    <source>
        <dbReference type="SMART" id="SM00093"/>
    </source>
</evidence>
<dbReference type="InterPro" id="IPR023796">
    <property type="entry name" value="Serpin_dom"/>
</dbReference>
<dbReference type="Gene3D" id="2.30.39.10">
    <property type="entry name" value="Alpha-1-antitrypsin, domain 1"/>
    <property type="match status" value="1"/>
</dbReference>
<keyword evidence="1" id="KW-0646">Protease inhibitor</keyword>
<name>A0A3R7MJ39_PENVA</name>
<dbReference type="SMART" id="SM00093">
    <property type="entry name" value="SERPIN"/>
    <property type="match status" value="1"/>
</dbReference>